<name>A0AAN9PIJ8_CANGL</name>
<sequence length="255" mass="28621">MITRSASTGTARPVSIDRAVRSALTSFNELRDMDHRRDLDMELPQAEKLVWRRISRGEAARPYQLSFPALLLAYHQRHTIGCPNLGLQKFSLSHKIPTQMPDELYSSALRGRRAETIRELSAGISQQEHHIQMETLMNPLILNPDVNNLVDPGGMNVGQPGNQPITLANFASERLIHAISRNIEKLMTDHHFPLPDNWTYSQLARDIIGEPAGNLMHLCDVLKDLTMYGYGSDYFHQVLNILHAVTVPVSAGTVL</sequence>
<evidence type="ECO:0000313" key="1">
    <source>
        <dbReference type="EMBL" id="KAK7298924.1"/>
    </source>
</evidence>
<comment type="caution">
    <text evidence="1">The sequence shown here is derived from an EMBL/GenBank/DDBJ whole genome shotgun (WGS) entry which is preliminary data.</text>
</comment>
<reference evidence="1 2" key="1">
    <citation type="submission" date="2024-01" db="EMBL/GenBank/DDBJ databases">
        <title>The genomes of 5 underutilized Papilionoideae crops provide insights into root nodulation and disease resistanc.</title>
        <authorList>
            <person name="Jiang F."/>
        </authorList>
    </citation>
    <scope>NUCLEOTIDE SEQUENCE [LARGE SCALE GENOMIC DNA]</scope>
    <source>
        <strain evidence="1">LVBAO_FW01</strain>
        <tissue evidence="1">Leaves</tissue>
    </source>
</reference>
<gene>
    <name evidence="1" type="ORF">VNO77_46246</name>
</gene>
<accession>A0AAN9PIJ8</accession>
<protein>
    <submittedName>
        <fullName evidence="1">Uncharacterized protein</fullName>
    </submittedName>
</protein>
<dbReference type="EMBL" id="JAYMYQ010000023">
    <property type="protein sequence ID" value="KAK7298924.1"/>
    <property type="molecule type" value="Genomic_DNA"/>
</dbReference>
<dbReference type="Proteomes" id="UP001367508">
    <property type="component" value="Unassembled WGS sequence"/>
</dbReference>
<evidence type="ECO:0000313" key="2">
    <source>
        <dbReference type="Proteomes" id="UP001367508"/>
    </source>
</evidence>
<organism evidence="1 2">
    <name type="scientific">Canavalia gladiata</name>
    <name type="common">Sword bean</name>
    <name type="synonym">Dolichos gladiatus</name>
    <dbReference type="NCBI Taxonomy" id="3824"/>
    <lineage>
        <taxon>Eukaryota</taxon>
        <taxon>Viridiplantae</taxon>
        <taxon>Streptophyta</taxon>
        <taxon>Embryophyta</taxon>
        <taxon>Tracheophyta</taxon>
        <taxon>Spermatophyta</taxon>
        <taxon>Magnoliopsida</taxon>
        <taxon>eudicotyledons</taxon>
        <taxon>Gunneridae</taxon>
        <taxon>Pentapetalae</taxon>
        <taxon>rosids</taxon>
        <taxon>fabids</taxon>
        <taxon>Fabales</taxon>
        <taxon>Fabaceae</taxon>
        <taxon>Papilionoideae</taxon>
        <taxon>50 kb inversion clade</taxon>
        <taxon>NPAAA clade</taxon>
        <taxon>indigoferoid/millettioid clade</taxon>
        <taxon>Phaseoleae</taxon>
        <taxon>Canavalia</taxon>
    </lineage>
</organism>
<dbReference type="AlphaFoldDB" id="A0AAN9PIJ8"/>
<keyword evidence="2" id="KW-1185">Reference proteome</keyword>
<proteinExistence type="predicted"/>